<dbReference type="InterPro" id="IPR005561">
    <property type="entry name" value="ANTAR"/>
</dbReference>
<name>A0A2P2C684_9ZZZZ</name>
<dbReference type="Gene3D" id="1.20.5.340">
    <property type="match status" value="1"/>
</dbReference>
<dbReference type="Gene3D" id="1.10.10.10">
    <property type="entry name" value="Winged helix-like DNA-binding domain superfamily/Winged helix DNA-binding domain"/>
    <property type="match status" value="1"/>
</dbReference>
<reference evidence="2" key="1">
    <citation type="submission" date="2015-08" db="EMBL/GenBank/DDBJ databases">
        <authorList>
            <person name="Babu N.S."/>
            <person name="Beckwith C.J."/>
            <person name="Beseler K.G."/>
            <person name="Brison A."/>
            <person name="Carone J.V."/>
            <person name="Caskin T.P."/>
            <person name="Diamond M."/>
            <person name="Durham M.E."/>
            <person name="Foxe J.M."/>
            <person name="Go M."/>
            <person name="Henderson B.A."/>
            <person name="Jones I.B."/>
            <person name="McGettigan J.A."/>
            <person name="Micheletti S.J."/>
            <person name="Nasrallah M.E."/>
            <person name="Ortiz D."/>
            <person name="Piller C.R."/>
            <person name="Privatt S.R."/>
            <person name="Schneider S.L."/>
            <person name="Sharp S."/>
            <person name="Smith T.C."/>
            <person name="Stanton J.D."/>
            <person name="Ullery H.E."/>
            <person name="Wilson R.J."/>
            <person name="Serrano M.G."/>
            <person name="Buck G."/>
            <person name="Lee V."/>
            <person name="Wang Y."/>
            <person name="Carvalho R."/>
            <person name="Voegtly L."/>
            <person name="Shi R."/>
            <person name="Duckworth R."/>
            <person name="Johnson A."/>
            <person name="Loviza R."/>
            <person name="Walstead R."/>
            <person name="Shah Z."/>
            <person name="Kiflezghi M."/>
            <person name="Wade K."/>
            <person name="Ball S.L."/>
            <person name="Bradley K.W."/>
            <person name="Asai D.J."/>
            <person name="Bowman C.A."/>
            <person name="Russell D.A."/>
            <person name="Pope W.H."/>
            <person name="Jacobs-Sera D."/>
            <person name="Hendrix R.W."/>
            <person name="Hatfull G.F."/>
        </authorList>
    </citation>
    <scope>NUCLEOTIDE SEQUENCE</scope>
</reference>
<accession>A0A2P2C684</accession>
<dbReference type="SUPFAM" id="SSF52172">
    <property type="entry name" value="CheY-like"/>
    <property type="match status" value="1"/>
</dbReference>
<dbReference type="EMBL" id="CZKB01000005">
    <property type="protein sequence ID" value="CUR57517.1"/>
    <property type="molecule type" value="Genomic_DNA"/>
</dbReference>
<dbReference type="Pfam" id="PF03861">
    <property type="entry name" value="ANTAR"/>
    <property type="match status" value="1"/>
</dbReference>
<dbReference type="InterPro" id="IPR036388">
    <property type="entry name" value="WH-like_DNA-bd_sf"/>
</dbReference>
<organism evidence="2">
    <name type="scientific">metagenome</name>
    <dbReference type="NCBI Taxonomy" id="256318"/>
    <lineage>
        <taxon>unclassified sequences</taxon>
        <taxon>metagenomes</taxon>
    </lineage>
</organism>
<dbReference type="InterPro" id="IPR011006">
    <property type="entry name" value="CheY-like_superfamily"/>
</dbReference>
<dbReference type="SMART" id="SM01012">
    <property type="entry name" value="ANTAR"/>
    <property type="match status" value="1"/>
</dbReference>
<proteinExistence type="predicted"/>
<protein>
    <recommendedName>
        <fullName evidence="1">ANTAR domain-containing protein</fullName>
    </recommendedName>
</protein>
<feature type="domain" description="ANTAR" evidence="1">
    <location>
        <begin position="69"/>
        <end position="130"/>
    </location>
</feature>
<evidence type="ECO:0000259" key="1">
    <source>
        <dbReference type="PROSITE" id="PS50921"/>
    </source>
</evidence>
<gene>
    <name evidence="2" type="ORF">NOCA1130070</name>
</gene>
<dbReference type="AlphaFoldDB" id="A0A2P2C684"/>
<dbReference type="GO" id="GO:0003723">
    <property type="term" value="F:RNA binding"/>
    <property type="evidence" value="ECO:0007669"/>
    <property type="project" value="InterPro"/>
</dbReference>
<sequence length="151" mass="16542">MEQPQATDLQRQIDDLVALVTKGRTDIDALSTQADETLARITVNRADIDALQECVTLNRELIAELQSDGVVRREHTDQLEKALTTSRTIGAAVGVLMASRNIDQEEALRVLREASSRANTPMRELAEVIVAGRSADYGASRSTTQPSPSRR</sequence>
<evidence type="ECO:0000313" key="2">
    <source>
        <dbReference type="EMBL" id="CUR57517.1"/>
    </source>
</evidence>
<dbReference type="PROSITE" id="PS50921">
    <property type="entry name" value="ANTAR"/>
    <property type="match status" value="1"/>
</dbReference>